<keyword evidence="3" id="KW-1185">Reference proteome</keyword>
<reference evidence="3" key="1">
    <citation type="submission" date="2016-10" db="EMBL/GenBank/DDBJ databases">
        <authorList>
            <person name="Varghese N."/>
            <person name="Submissions S."/>
        </authorList>
    </citation>
    <scope>NUCLEOTIDE SEQUENCE [LARGE SCALE GENOMIC DNA]</scope>
    <source>
        <strain evidence="3">CGMCC 1.6854</strain>
    </source>
</reference>
<evidence type="ECO:0000313" key="3">
    <source>
        <dbReference type="Proteomes" id="UP000199544"/>
    </source>
</evidence>
<dbReference type="EMBL" id="FNHW01000001">
    <property type="protein sequence ID" value="SDM85430.1"/>
    <property type="molecule type" value="Genomic_DNA"/>
</dbReference>
<accession>A0A1G9WLQ1</accession>
<proteinExistence type="predicted"/>
<organism evidence="2 3">
    <name type="scientific">Fictibacillus solisalsi</name>
    <dbReference type="NCBI Taxonomy" id="459525"/>
    <lineage>
        <taxon>Bacteria</taxon>
        <taxon>Bacillati</taxon>
        <taxon>Bacillota</taxon>
        <taxon>Bacilli</taxon>
        <taxon>Bacillales</taxon>
        <taxon>Fictibacillaceae</taxon>
        <taxon>Fictibacillus</taxon>
    </lineage>
</organism>
<dbReference type="STRING" id="459525.SAMN04488137_2253"/>
<gene>
    <name evidence="2" type="ORF">SAMN04488137_2253</name>
</gene>
<name>A0A1G9WLQ1_9BACL</name>
<dbReference type="InterPro" id="IPR029002">
    <property type="entry name" value="PLPC/GPLD1"/>
</dbReference>
<evidence type="ECO:0000313" key="2">
    <source>
        <dbReference type="EMBL" id="SDM85430.1"/>
    </source>
</evidence>
<feature type="domain" description="Phospholipase C/D" evidence="1">
    <location>
        <begin position="20"/>
        <end position="174"/>
    </location>
</feature>
<dbReference type="AlphaFoldDB" id="A0A1G9WLQ1"/>
<sequence>MLIQPISSIRKDCSDLFAYSHKVMAHHIQSHVRESVQYDLNKSTFTWANMKPDFIPELAKRKHYIEESFGFVVDKIVGLLDIPASDLLDKQKRRWLEIEMGVICHFVTDFFCVPHNQRWEFKHAMIPHVKYERALDKKARVLNSINCLTLPEIKEHSKESVTFFLEELLYEYEQKKDYKRDMVYSISVCSAICTFILEKIYLNDFGKTA</sequence>
<dbReference type="Proteomes" id="UP000199544">
    <property type="component" value="Unassembled WGS sequence"/>
</dbReference>
<evidence type="ECO:0000259" key="1">
    <source>
        <dbReference type="Pfam" id="PF00882"/>
    </source>
</evidence>
<dbReference type="Pfam" id="PF00882">
    <property type="entry name" value="Zn_dep_PLPC"/>
    <property type="match status" value="1"/>
</dbReference>
<protein>
    <submittedName>
        <fullName evidence="2">Zinc dependent phospholipase C</fullName>
    </submittedName>
</protein>